<reference evidence="2" key="1">
    <citation type="submission" date="2018-10" db="EMBL/GenBank/DDBJ databases">
        <authorList>
            <person name="Hariharan J."/>
            <person name="Choudoir M.J."/>
            <person name="Diebold P."/>
            <person name="Panke-Buisse K."/>
            <person name="Campbell A.N."/>
            <person name="Buckley D.H."/>
        </authorList>
    </citation>
    <scope>NUCLEOTIDE SEQUENCE</scope>
    <source>
        <strain evidence="2">Gb1</strain>
    </source>
</reference>
<gene>
    <name evidence="2" type="ORF">EAO74_09870</name>
</gene>
<dbReference type="InterPro" id="IPR029479">
    <property type="entry name" value="Nitroreductase"/>
</dbReference>
<dbReference type="PANTHER" id="PTHR43745:SF2">
    <property type="entry name" value="NITROREDUCTASE MJ1384-RELATED"/>
    <property type="match status" value="1"/>
</dbReference>
<sequence length="365" mass="41005">MKVRRRDHLVCSWHQDGLRMGIPGHRRWIEVTPDLLDLLSKAGEGADTDELAEQFPAEERDRVRSAVGTLTELGVLVPQEGAPPLPPLWERWGAVAERFHDEARNANYLVHSPARVELVEDIVAEGDSPDIFKEYPDKPVVMLPRRPLRLDERVEEVFATRRTHRRFTGAPVSLDQLGTLLFHSFAPHRFIHGGPFGAQQCRVSSSAGGRHEVEAYVVVYDVEGVQPGLYHYSAARHALELLDPDAPRERVAELTYHQEPSYEGAFTVFTTAVANRLAWKYRHPRAYRLWMYDAGHYGQTFALAATALGLGPFQTVAFADSEVERFLGVDPDEEFAVYLLSAGVPERPGPLVPTDFAFPPPSEVR</sequence>
<dbReference type="InterPro" id="IPR020051">
    <property type="entry name" value="SagB-type_dehydrogenase"/>
</dbReference>
<organism evidence="2">
    <name type="scientific">Streptomyces sp. gb1(2016)</name>
    <dbReference type="NCBI Taxonomy" id="1828321"/>
    <lineage>
        <taxon>Bacteria</taxon>
        <taxon>Bacillati</taxon>
        <taxon>Actinomycetota</taxon>
        <taxon>Actinomycetes</taxon>
        <taxon>Kitasatosporales</taxon>
        <taxon>Streptomycetaceae</taxon>
        <taxon>Streptomyces</taxon>
    </lineage>
</organism>
<dbReference type="SUPFAM" id="SSF55469">
    <property type="entry name" value="FMN-dependent nitroreductase-like"/>
    <property type="match status" value="1"/>
</dbReference>
<dbReference type="CDD" id="cd02142">
    <property type="entry name" value="McbC_SagB-like_oxidoreductase"/>
    <property type="match status" value="1"/>
</dbReference>
<dbReference type="InterPro" id="IPR052544">
    <property type="entry name" value="Bacteriocin_Proc_Enz"/>
</dbReference>
<dbReference type="NCBIfam" id="TIGR03605">
    <property type="entry name" value="antibiot_sagB"/>
    <property type="match status" value="1"/>
</dbReference>
<dbReference type="InterPro" id="IPR000415">
    <property type="entry name" value="Nitroreductase-like"/>
</dbReference>
<name>A0A652L5F4_9ACTN</name>
<dbReference type="EMBL" id="RDBM01000034">
    <property type="protein sequence ID" value="TXS31179.1"/>
    <property type="molecule type" value="Genomic_DNA"/>
</dbReference>
<dbReference type="PANTHER" id="PTHR43745">
    <property type="entry name" value="NITROREDUCTASE MJ1384-RELATED"/>
    <property type="match status" value="1"/>
</dbReference>
<feature type="domain" description="Nitroreductase" evidence="1">
    <location>
        <begin position="159"/>
        <end position="343"/>
    </location>
</feature>
<dbReference type="Pfam" id="PF00881">
    <property type="entry name" value="Nitroreductase"/>
    <property type="match status" value="1"/>
</dbReference>
<proteinExistence type="predicted"/>
<dbReference type="GO" id="GO:0016491">
    <property type="term" value="F:oxidoreductase activity"/>
    <property type="evidence" value="ECO:0007669"/>
    <property type="project" value="InterPro"/>
</dbReference>
<protein>
    <submittedName>
        <fullName evidence="2">SagB/ThcOx family dehydrogenase</fullName>
    </submittedName>
</protein>
<dbReference type="Gene3D" id="3.40.109.10">
    <property type="entry name" value="NADH Oxidase"/>
    <property type="match status" value="1"/>
</dbReference>
<comment type="caution">
    <text evidence="2">The sequence shown here is derived from an EMBL/GenBank/DDBJ whole genome shotgun (WGS) entry which is preliminary data.</text>
</comment>
<accession>A0A652L5F4</accession>
<evidence type="ECO:0000259" key="1">
    <source>
        <dbReference type="Pfam" id="PF00881"/>
    </source>
</evidence>
<dbReference type="AlphaFoldDB" id="A0A652L5F4"/>
<evidence type="ECO:0000313" key="2">
    <source>
        <dbReference type="EMBL" id="TXS31179.1"/>
    </source>
</evidence>